<dbReference type="InterPro" id="IPR036388">
    <property type="entry name" value="WH-like_DNA-bd_sf"/>
</dbReference>
<evidence type="ECO:0000313" key="8">
    <source>
        <dbReference type="EMBL" id="SBW09705.1"/>
    </source>
</evidence>
<dbReference type="PANTHER" id="PTHR42942">
    <property type="entry name" value="6-O-METHYLGUANINE DNA METHYLTRANSFERASE"/>
    <property type="match status" value="1"/>
</dbReference>
<keyword evidence="3 8" id="KW-0808">Transferase</keyword>
<keyword evidence="2 8" id="KW-0489">Methyltransferase</keyword>
<keyword evidence="4" id="KW-0227">DNA damage</keyword>
<dbReference type="AlphaFoldDB" id="A0A212KDU8"/>
<protein>
    <submittedName>
        <fullName evidence="8">Methylated-DNA/protein-cysteine methyltransferase (Modular protein)</fullName>
    </submittedName>
</protein>
<evidence type="ECO:0000259" key="7">
    <source>
        <dbReference type="Pfam" id="PF01035"/>
    </source>
</evidence>
<feature type="domain" description="Methylated-DNA-[protein]-cysteine S-methyltransferase DNA binding" evidence="7">
    <location>
        <begin position="30"/>
        <end position="111"/>
    </location>
</feature>
<dbReference type="PANTHER" id="PTHR42942:SF1">
    <property type="entry name" value="ALKYLTRANSFERASE-LIKE PROTEIN 1"/>
    <property type="match status" value="1"/>
</dbReference>
<dbReference type="Gene3D" id="1.10.10.10">
    <property type="entry name" value="Winged helix-like DNA-binding domain superfamily/Winged helix DNA-binding domain"/>
    <property type="match status" value="1"/>
</dbReference>
<name>A0A212KDU8_9DELT</name>
<evidence type="ECO:0000256" key="1">
    <source>
        <dbReference type="ARBA" id="ARBA00001286"/>
    </source>
</evidence>
<organism evidence="8">
    <name type="scientific">uncultured delta proteobacterium</name>
    <dbReference type="NCBI Taxonomy" id="34034"/>
    <lineage>
        <taxon>Bacteria</taxon>
        <taxon>Deltaproteobacteria</taxon>
        <taxon>environmental samples</taxon>
    </lineage>
</organism>
<evidence type="ECO:0000256" key="6">
    <source>
        <dbReference type="ARBA" id="ARBA00049348"/>
    </source>
</evidence>
<dbReference type="InterPro" id="IPR052520">
    <property type="entry name" value="ATL_DNA_repair"/>
</dbReference>
<evidence type="ECO:0000256" key="5">
    <source>
        <dbReference type="ARBA" id="ARBA00023204"/>
    </source>
</evidence>
<dbReference type="PROSITE" id="PS00374">
    <property type="entry name" value="MGMT"/>
    <property type="match status" value="1"/>
</dbReference>
<dbReference type="GO" id="GO:0003908">
    <property type="term" value="F:methylated-DNA-[protein]-cysteine S-methyltransferase activity"/>
    <property type="evidence" value="ECO:0007669"/>
    <property type="project" value="UniProtKB-EC"/>
</dbReference>
<evidence type="ECO:0000256" key="3">
    <source>
        <dbReference type="ARBA" id="ARBA00022679"/>
    </source>
</evidence>
<dbReference type="GO" id="GO:0006281">
    <property type="term" value="P:DNA repair"/>
    <property type="evidence" value="ECO:0007669"/>
    <property type="project" value="UniProtKB-KW"/>
</dbReference>
<dbReference type="InterPro" id="IPR036217">
    <property type="entry name" value="MethylDNA_cys_MeTrfase_DNAb"/>
</dbReference>
<proteinExistence type="predicted"/>
<accession>A0A212KDU8</accession>
<dbReference type="InterPro" id="IPR014048">
    <property type="entry name" value="MethylDNA_cys_MeTrfase_DNA-bd"/>
</dbReference>
<dbReference type="GO" id="GO:0032259">
    <property type="term" value="P:methylation"/>
    <property type="evidence" value="ECO:0007669"/>
    <property type="project" value="UniProtKB-KW"/>
</dbReference>
<evidence type="ECO:0000256" key="2">
    <source>
        <dbReference type="ARBA" id="ARBA00022603"/>
    </source>
</evidence>
<dbReference type="NCBIfam" id="TIGR00589">
    <property type="entry name" value="ogt"/>
    <property type="match status" value="1"/>
</dbReference>
<reference evidence="8" key="1">
    <citation type="submission" date="2016-04" db="EMBL/GenBank/DDBJ databases">
        <authorList>
            <person name="Evans L.H."/>
            <person name="Alamgir A."/>
            <person name="Owens N."/>
            <person name="Weber N.D."/>
            <person name="Virtaneva K."/>
            <person name="Barbian K."/>
            <person name="Babar A."/>
            <person name="Rosenke K."/>
        </authorList>
    </citation>
    <scope>NUCLEOTIDE SEQUENCE</scope>
    <source>
        <strain evidence="8">86</strain>
    </source>
</reference>
<dbReference type="Pfam" id="PF01035">
    <property type="entry name" value="DNA_binding_1"/>
    <property type="match status" value="1"/>
</dbReference>
<dbReference type="SUPFAM" id="SSF46767">
    <property type="entry name" value="Methylated DNA-protein cysteine methyltransferase, C-terminal domain"/>
    <property type="match status" value="1"/>
</dbReference>
<sequence length="130" mass="14516">MYMPMYMPMYMKDAQTAKAKKKAAPEKPGFFEQVHAVVARIPPGKVMTYGQIADVLNNVCSARYVGYAMRAAPDHKQLPCHRVVNRNGDLAPGGRFGGSENHRRMLEAEGVTFTPEGRINLDECLFNPWG</sequence>
<keyword evidence="5" id="KW-0234">DNA repair</keyword>
<dbReference type="InterPro" id="IPR001497">
    <property type="entry name" value="MethylDNA_cys_MeTrfase_AS"/>
</dbReference>
<dbReference type="CDD" id="cd06445">
    <property type="entry name" value="ATase"/>
    <property type="match status" value="1"/>
</dbReference>
<evidence type="ECO:0000256" key="4">
    <source>
        <dbReference type="ARBA" id="ARBA00022763"/>
    </source>
</evidence>
<comment type="catalytic activity">
    <reaction evidence="6">
        <text>a 6-O-methyl-2'-deoxyguanosine in DNA + L-cysteinyl-[protein] = S-methyl-L-cysteinyl-[protein] + a 2'-deoxyguanosine in DNA</text>
        <dbReference type="Rhea" id="RHEA:24000"/>
        <dbReference type="Rhea" id="RHEA-COMP:10131"/>
        <dbReference type="Rhea" id="RHEA-COMP:10132"/>
        <dbReference type="Rhea" id="RHEA-COMP:11367"/>
        <dbReference type="Rhea" id="RHEA-COMP:11368"/>
        <dbReference type="ChEBI" id="CHEBI:29950"/>
        <dbReference type="ChEBI" id="CHEBI:82612"/>
        <dbReference type="ChEBI" id="CHEBI:85445"/>
        <dbReference type="ChEBI" id="CHEBI:85448"/>
        <dbReference type="EC" id="2.1.1.63"/>
    </reaction>
</comment>
<gene>
    <name evidence="8" type="ORF">KL86DPRO_50251</name>
</gene>
<dbReference type="EMBL" id="FLUQ01000005">
    <property type="protein sequence ID" value="SBW09705.1"/>
    <property type="molecule type" value="Genomic_DNA"/>
</dbReference>
<comment type="catalytic activity">
    <reaction evidence="1">
        <text>a 4-O-methyl-thymidine in DNA + L-cysteinyl-[protein] = a thymidine in DNA + S-methyl-L-cysteinyl-[protein]</text>
        <dbReference type="Rhea" id="RHEA:53428"/>
        <dbReference type="Rhea" id="RHEA-COMP:10131"/>
        <dbReference type="Rhea" id="RHEA-COMP:10132"/>
        <dbReference type="Rhea" id="RHEA-COMP:13555"/>
        <dbReference type="Rhea" id="RHEA-COMP:13556"/>
        <dbReference type="ChEBI" id="CHEBI:29950"/>
        <dbReference type="ChEBI" id="CHEBI:82612"/>
        <dbReference type="ChEBI" id="CHEBI:137386"/>
        <dbReference type="ChEBI" id="CHEBI:137387"/>
        <dbReference type="EC" id="2.1.1.63"/>
    </reaction>
</comment>